<accession>A0A4R1BN14</accession>
<dbReference type="GO" id="GO:0016903">
    <property type="term" value="F:oxidoreductase activity, acting on the aldehyde or oxo group of donors"/>
    <property type="evidence" value="ECO:0007669"/>
    <property type="project" value="InterPro"/>
</dbReference>
<gene>
    <name evidence="3" type="ORF">EZJ19_01675</name>
</gene>
<proteinExistence type="predicted"/>
<dbReference type="SUPFAM" id="SSF53323">
    <property type="entry name" value="Pyruvate-ferredoxin oxidoreductase, PFOR, domain III"/>
    <property type="match status" value="1"/>
</dbReference>
<dbReference type="PANTHER" id="PTHR43854:SF1">
    <property type="entry name" value="INDOLEPYRUVATE OXIDOREDUCTASE SUBUNIT IORB"/>
    <property type="match status" value="1"/>
</dbReference>
<dbReference type="AlphaFoldDB" id="A0A4R1BN14"/>
<dbReference type="InterPro" id="IPR052198">
    <property type="entry name" value="IorB_Oxidoreductase"/>
</dbReference>
<evidence type="ECO:0000259" key="2">
    <source>
        <dbReference type="Pfam" id="PF01558"/>
    </source>
</evidence>
<evidence type="ECO:0000313" key="4">
    <source>
        <dbReference type="Proteomes" id="UP000295443"/>
    </source>
</evidence>
<evidence type="ECO:0000256" key="1">
    <source>
        <dbReference type="ARBA" id="ARBA00023002"/>
    </source>
</evidence>
<dbReference type="Pfam" id="PF01558">
    <property type="entry name" value="POR"/>
    <property type="match status" value="1"/>
</dbReference>
<dbReference type="EMBL" id="SJZB01000008">
    <property type="protein sequence ID" value="TCJ18940.1"/>
    <property type="molecule type" value="Genomic_DNA"/>
</dbReference>
<dbReference type="RefSeq" id="WP_131444568.1">
    <property type="nucleotide sequence ID" value="NZ_SJZB01000008.1"/>
</dbReference>
<dbReference type="InterPro" id="IPR002869">
    <property type="entry name" value="Pyrv_flavodox_OxRed_cen"/>
</dbReference>
<name>A0A4R1BN14_9PROT</name>
<dbReference type="PANTHER" id="PTHR43854">
    <property type="entry name" value="INDOLEPYRUVATE OXIDOREDUCTASE SUBUNIT IORB"/>
    <property type="match status" value="1"/>
</dbReference>
<dbReference type="Gene3D" id="3.40.920.10">
    <property type="entry name" value="Pyruvate-ferredoxin oxidoreductase, PFOR, domain III"/>
    <property type="match status" value="2"/>
</dbReference>
<dbReference type="OrthoDB" id="9800445at2"/>
<dbReference type="InterPro" id="IPR019752">
    <property type="entry name" value="Pyrv/ketoisovalerate_OxRed_cat"/>
</dbReference>
<comment type="caution">
    <text evidence="3">The sequence shown here is derived from an EMBL/GenBank/DDBJ whole genome shotgun (WGS) entry which is preliminary data.</text>
</comment>
<evidence type="ECO:0000313" key="3">
    <source>
        <dbReference type="EMBL" id="TCJ18940.1"/>
    </source>
</evidence>
<dbReference type="Proteomes" id="UP000295443">
    <property type="component" value="Unassembled WGS sequence"/>
</dbReference>
<feature type="domain" description="Pyruvate/ketoisovalerate oxidoreductase catalytic" evidence="2">
    <location>
        <begin position="13"/>
        <end position="108"/>
    </location>
</feature>
<organism evidence="3 4">
    <name type="scientific">Parasulfuritortus cantonensis</name>
    <dbReference type="NCBI Taxonomy" id="2528202"/>
    <lineage>
        <taxon>Bacteria</taxon>
        <taxon>Pseudomonadati</taxon>
        <taxon>Pseudomonadota</taxon>
        <taxon>Betaproteobacteria</taxon>
        <taxon>Nitrosomonadales</taxon>
        <taxon>Thiobacillaceae</taxon>
        <taxon>Parasulfuritortus</taxon>
    </lineage>
</organism>
<protein>
    <submittedName>
        <fullName evidence="3">Pyruvate ferredoxin oxidoreductase</fullName>
    </submittedName>
</protein>
<keyword evidence="3" id="KW-0670">Pyruvate</keyword>
<sequence>MAKVTNIVFGGLGGQGVLTASDILADAVARAGFDVKKSELHGMSQRGGSVSSDVRYGPTVLSPMVPVGEADYLVVLEATQVEPNQPVLRPDGILIPPDVIPPDGLKNKKSFNVAMLGALSAFLDIPEATWLDAIHARLAAKLHRLNDEAFALGRKSARARFNLS</sequence>
<keyword evidence="4" id="KW-1185">Reference proteome</keyword>
<keyword evidence="1" id="KW-0560">Oxidoreductase</keyword>
<reference evidence="3 4" key="1">
    <citation type="submission" date="2019-03" db="EMBL/GenBank/DDBJ databases">
        <title>Genome sequence of Thiobacillaceae bacterium LSR1, a sulfur-oxidizing bacterium isolated from freshwater sediment.</title>
        <authorList>
            <person name="Li S."/>
        </authorList>
    </citation>
    <scope>NUCLEOTIDE SEQUENCE [LARGE SCALE GENOMIC DNA]</scope>
    <source>
        <strain evidence="3 4">LSR1</strain>
    </source>
</reference>